<dbReference type="STRING" id="118168.MC7420_2902"/>
<gene>
    <name evidence="1" type="ORF">MC7420_2902</name>
</gene>
<evidence type="ECO:0000313" key="2">
    <source>
        <dbReference type="Proteomes" id="UP000003835"/>
    </source>
</evidence>
<name>B4VKA8_9CYAN</name>
<evidence type="ECO:0000313" key="1">
    <source>
        <dbReference type="EMBL" id="EDX77578.1"/>
    </source>
</evidence>
<organism evidence="1 2">
    <name type="scientific">Coleofasciculus chthonoplastes PCC 7420</name>
    <dbReference type="NCBI Taxonomy" id="118168"/>
    <lineage>
        <taxon>Bacteria</taxon>
        <taxon>Bacillati</taxon>
        <taxon>Cyanobacteriota</taxon>
        <taxon>Cyanophyceae</taxon>
        <taxon>Coleofasciculales</taxon>
        <taxon>Coleofasciculaceae</taxon>
        <taxon>Coleofasciculus</taxon>
    </lineage>
</organism>
<dbReference type="EMBL" id="DS989843">
    <property type="protein sequence ID" value="EDX77578.1"/>
    <property type="molecule type" value="Genomic_DNA"/>
</dbReference>
<keyword evidence="2" id="KW-1185">Reference proteome</keyword>
<sequence>MPWLMTLLILNNFVYNSQSSPLDFTQPIGVKIEKIYDDSQ</sequence>
<protein>
    <submittedName>
        <fullName evidence="1">Uncharacterized protein</fullName>
    </submittedName>
</protein>
<dbReference type="AlphaFoldDB" id="B4VKA8"/>
<proteinExistence type="predicted"/>
<accession>B4VKA8</accession>
<dbReference type="HOGENOM" id="CLU_3287927_0_0_3"/>
<reference evidence="1 2" key="1">
    <citation type="submission" date="2008-07" db="EMBL/GenBank/DDBJ databases">
        <authorList>
            <person name="Tandeau de Marsac N."/>
            <person name="Ferriera S."/>
            <person name="Johnson J."/>
            <person name="Kravitz S."/>
            <person name="Beeson K."/>
            <person name="Sutton G."/>
            <person name="Rogers Y.-H."/>
            <person name="Friedman R."/>
            <person name="Frazier M."/>
            <person name="Venter J.C."/>
        </authorList>
    </citation>
    <scope>NUCLEOTIDE SEQUENCE [LARGE SCALE GENOMIC DNA]</scope>
    <source>
        <strain evidence="1 2">PCC 7420</strain>
    </source>
</reference>
<dbReference type="Proteomes" id="UP000003835">
    <property type="component" value="Unassembled WGS sequence"/>
</dbReference>